<keyword evidence="2" id="KW-1185">Reference proteome</keyword>
<proteinExistence type="predicted"/>
<accession>A0ABP1IKY2</accession>
<evidence type="ECO:0000313" key="1">
    <source>
        <dbReference type="EMBL" id="CAL6018445.1"/>
    </source>
</evidence>
<dbReference type="Proteomes" id="UP001642409">
    <property type="component" value="Unassembled WGS sequence"/>
</dbReference>
<dbReference type="EMBL" id="CAXDID020000080">
    <property type="protein sequence ID" value="CAL6018445.1"/>
    <property type="molecule type" value="Genomic_DNA"/>
</dbReference>
<protein>
    <submittedName>
        <fullName evidence="1">Hypothetical_protein</fullName>
    </submittedName>
</protein>
<gene>
    <name evidence="1" type="ORF">HINF_LOCUS26474</name>
</gene>
<comment type="caution">
    <text evidence="1">The sequence shown here is derived from an EMBL/GenBank/DDBJ whole genome shotgun (WGS) entry which is preliminary data.</text>
</comment>
<reference evidence="1 2" key="1">
    <citation type="submission" date="2024-07" db="EMBL/GenBank/DDBJ databases">
        <authorList>
            <person name="Akdeniz Z."/>
        </authorList>
    </citation>
    <scope>NUCLEOTIDE SEQUENCE [LARGE SCALE GENOMIC DNA]</scope>
</reference>
<sequence length="185" mass="21617">MQQITLSISVFVRPLRVCAIVASHNSQTAPYLAAQFRAVTLVLNRTQEDLSACTQLLDCKLNSSQIINSPHRRKSVRRRHDWFRALGIQISNSTVQNTTFGITSHIKRICRPTLVRFIHRVFCRQNKHHNQVQHKRRRIHRPQLIRVQHHDFQNVPLVKQLKSVLQVITRARIWVLSVDMNTEAQ</sequence>
<evidence type="ECO:0000313" key="2">
    <source>
        <dbReference type="Proteomes" id="UP001642409"/>
    </source>
</evidence>
<organism evidence="1 2">
    <name type="scientific">Hexamita inflata</name>
    <dbReference type="NCBI Taxonomy" id="28002"/>
    <lineage>
        <taxon>Eukaryota</taxon>
        <taxon>Metamonada</taxon>
        <taxon>Diplomonadida</taxon>
        <taxon>Hexamitidae</taxon>
        <taxon>Hexamitinae</taxon>
        <taxon>Hexamita</taxon>
    </lineage>
</organism>
<name>A0ABP1IKY2_9EUKA</name>